<dbReference type="OrthoDB" id="5334176at2"/>
<dbReference type="Proteomes" id="UP000186074">
    <property type="component" value="Chromosome"/>
</dbReference>
<dbReference type="EMBL" id="CP019070">
    <property type="protein sequence ID" value="APW65330.1"/>
    <property type="molecule type" value="Genomic_DNA"/>
</dbReference>
<gene>
    <name evidence="1" type="ORF">LPB137_05430</name>
</gene>
<name>A0A1P8KLB6_9BACT</name>
<dbReference type="RefSeq" id="WP_076085449.1">
    <property type="nucleotide sequence ID" value="NZ_CP019070.1"/>
</dbReference>
<accession>A0A1P8KLB6</accession>
<protein>
    <submittedName>
        <fullName evidence="1">Uncharacterized protein</fullName>
    </submittedName>
</protein>
<keyword evidence="2" id="KW-1185">Reference proteome</keyword>
<dbReference type="KEGG" id="alp:LPB137_05430"/>
<organism evidence="1 2">
    <name type="scientific">Poseidonibacter parvus</name>
    <dbReference type="NCBI Taxonomy" id="1850254"/>
    <lineage>
        <taxon>Bacteria</taxon>
        <taxon>Pseudomonadati</taxon>
        <taxon>Campylobacterota</taxon>
        <taxon>Epsilonproteobacteria</taxon>
        <taxon>Campylobacterales</taxon>
        <taxon>Arcobacteraceae</taxon>
        <taxon>Poseidonibacter</taxon>
    </lineage>
</organism>
<reference evidence="1 2" key="1">
    <citation type="submission" date="2017-01" db="EMBL/GenBank/DDBJ databases">
        <title>Genome sequencing of Arcobacter sp. LPB0137.</title>
        <authorList>
            <person name="Lee G.-W."/>
            <person name="Yi H."/>
        </authorList>
    </citation>
    <scope>NUCLEOTIDE SEQUENCE [LARGE SCALE GENOMIC DNA]</scope>
    <source>
        <strain evidence="1 2">LPB0137</strain>
    </source>
</reference>
<evidence type="ECO:0000313" key="1">
    <source>
        <dbReference type="EMBL" id="APW65330.1"/>
    </source>
</evidence>
<dbReference type="STRING" id="1850254.LPB137_05430"/>
<sequence>MKKINIKNIELNIDMIPLLELKDVNNKIIIDIDGNKYINKEVPKNKAIIFINDNYIKDENTNDIKSLSNSLFEKYKPIVSGTTCKIKPLNNWQKIIGMNRENMLYFDHPSDGIEIFEDSILEEFGWHAVALEIEYRDISDFIEEYCDGIFLCYDNEIQFNGFAIVDDINKVRVQVKEFIINKTKENIKNDEVDLDEDDAIEALEFFGIEAK</sequence>
<dbReference type="AlphaFoldDB" id="A0A1P8KLB6"/>
<proteinExistence type="predicted"/>
<evidence type="ECO:0000313" key="2">
    <source>
        <dbReference type="Proteomes" id="UP000186074"/>
    </source>
</evidence>